<dbReference type="GO" id="GO:0006935">
    <property type="term" value="P:chemotaxis"/>
    <property type="evidence" value="ECO:0007669"/>
    <property type="project" value="UniProtKB-UniRule"/>
</dbReference>
<sequence>MKSKTLLKAHHKMVTIYPGEYHVTNRSEAITTVLGSCISVCLYDGINGVSGMNHFMLPKNTRVDMNENKAEFLEHVAHSNSLRYGVTSMEILINKMISLGGRKRNFTAKIFGGANILPVAGTGVTVGEQNIHFILTFLKAEGIEITNQDIGKKVGRKIIFFTKHNSVYVKPIPITKVKEDLPKTNIPHAGEVVLFD</sequence>
<dbReference type="Pfam" id="PF03975">
    <property type="entry name" value="CheD"/>
    <property type="match status" value="1"/>
</dbReference>
<dbReference type="CDD" id="cd16352">
    <property type="entry name" value="CheD"/>
    <property type="match status" value="1"/>
</dbReference>
<dbReference type="AlphaFoldDB" id="A0A5C1Q9N3"/>
<accession>A0A5C1Q9N3</accession>
<evidence type="ECO:0000256" key="1">
    <source>
        <dbReference type="ARBA" id="ARBA00022500"/>
    </source>
</evidence>
<evidence type="ECO:0000256" key="3">
    <source>
        <dbReference type="HAMAP-Rule" id="MF_01440"/>
    </source>
</evidence>
<dbReference type="EC" id="3.5.1.44" evidence="3"/>
<evidence type="ECO:0000256" key="2">
    <source>
        <dbReference type="ARBA" id="ARBA00022801"/>
    </source>
</evidence>
<dbReference type="Gene3D" id="3.30.1330.200">
    <property type="match status" value="1"/>
</dbReference>
<evidence type="ECO:0000313" key="5">
    <source>
        <dbReference type="Proteomes" id="UP000323824"/>
    </source>
</evidence>
<dbReference type="Proteomes" id="UP000323824">
    <property type="component" value="Chromosome"/>
</dbReference>
<organism evidence="4 5">
    <name type="scientific">Thiospirochaeta perfilievii</name>
    <dbReference type="NCBI Taxonomy" id="252967"/>
    <lineage>
        <taxon>Bacteria</taxon>
        <taxon>Pseudomonadati</taxon>
        <taxon>Spirochaetota</taxon>
        <taxon>Spirochaetia</taxon>
        <taxon>Spirochaetales</taxon>
        <taxon>Spirochaetaceae</taxon>
        <taxon>Thiospirochaeta</taxon>
    </lineage>
</organism>
<dbReference type="HAMAP" id="MF_01440">
    <property type="entry name" value="CheD"/>
    <property type="match status" value="1"/>
</dbReference>
<dbReference type="SUPFAM" id="SSF64438">
    <property type="entry name" value="CNF1/YfiH-like putative cysteine hydrolases"/>
    <property type="match status" value="1"/>
</dbReference>
<comment type="catalytic activity">
    <reaction evidence="3">
        <text>L-glutaminyl-[protein] + H2O = L-glutamyl-[protein] + NH4(+)</text>
        <dbReference type="Rhea" id="RHEA:16441"/>
        <dbReference type="Rhea" id="RHEA-COMP:10207"/>
        <dbReference type="Rhea" id="RHEA-COMP:10208"/>
        <dbReference type="ChEBI" id="CHEBI:15377"/>
        <dbReference type="ChEBI" id="CHEBI:28938"/>
        <dbReference type="ChEBI" id="CHEBI:29973"/>
        <dbReference type="ChEBI" id="CHEBI:30011"/>
        <dbReference type="EC" id="3.5.1.44"/>
    </reaction>
</comment>
<dbReference type="KEGG" id="sper:EW093_04850"/>
<dbReference type="InterPro" id="IPR005659">
    <property type="entry name" value="Chemorcpt_Glu_NH3ase_CheD"/>
</dbReference>
<comment type="function">
    <text evidence="3">Probably deamidates glutamine residues to glutamate on methyl-accepting chemotaxis receptors (MCPs), playing an important role in chemotaxis.</text>
</comment>
<dbReference type="PANTHER" id="PTHR35147:SF3">
    <property type="entry name" value="CHEMORECEPTOR GLUTAMINE DEAMIDASE CHED 1-RELATED"/>
    <property type="match status" value="1"/>
</dbReference>
<keyword evidence="1 3" id="KW-0145">Chemotaxis</keyword>
<proteinExistence type="inferred from homology"/>
<keyword evidence="4" id="KW-0675">Receptor</keyword>
<dbReference type="GO" id="GO:0050568">
    <property type="term" value="F:protein-glutamine glutaminase activity"/>
    <property type="evidence" value="ECO:0007669"/>
    <property type="project" value="UniProtKB-UniRule"/>
</dbReference>
<name>A0A5C1Q9N3_9SPIO</name>
<evidence type="ECO:0000313" key="4">
    <source>
        <dbReference type="EMBL" id="QEN04058.1"/>
    </source>
</evidence>
<keyword evidence="5" id="KW-1185">Reference proteome</keyword>
<dbReference type="InterPro" id="IPR011324">
    <property type="entry name" value="Cytotoxic_necrot_fac-like_cat"/>
</dbReference>
<reference evidence="4 5" key="1">
    <citation type="submission" date="2019-02" db="EMBL/GenBank/DDBJ databases">
        <authorList>
            <person name="Fomenkov A."/>
            <person name="Dubinina G."/>
            <person name="Grabovich M."/>
            <person name="Vincze T."/>
            <person name="Roberts R.J."/>
        </authorList>
    </citation>
    <scope>NUCLEOTIDE SEQUENCE [LARGE SCALE GENOMIC DNA]</scope>
    <source>
        <strain evidence="4 5">P</strain>
    </source>
</reference>
<dbReference type="InterPro" id="IPR038592">
    <property type="entry name" value="CheD-like_sf"/>
</dbReference>
<dbReference type="PANTHER" id="PTHR35147">
    <property type="entry name" value="CHEMORECEPTOR GLUTAMINE DEAMIDASE CHED-RELATED"/>
    <property type="match status" value="1"/>
</dbReference>
<dbReference type="OrthoDB" id="9807202at2"/>
<keyword evidence="2 3" id="KW-0378">Hydrolase</keyword>
<dbReference type="EMBL" id="CP035807">
    <property type="protein sequence ID" value="QEN04058.1"/>
    <property type="molecule type" value="Genomic_DNA"/>
</dbReference>
<dbReference type="RefSeq" id="WP_149567315.1">
    <property type="nucleotide sequence ID" value="NZ_CP035807.1"/>
</dbReference>
<gene>
    <name evidence="3" type="primary">cheD</name>
    <name evidence="4" type="ORF">EW093_04850</name>
</gene>
<reference evidence="4 5" key="2">
    <citation type="submission" date="2019-09" db="EMBL/GenBank/DDBJ databases">
        <title>Complete Genome Sequence and Methylome Analysis of free living Spirochaetas.</title>
        <authorList>
            <person name="Leshcheva N."/>
            <person name="Mikheeva N."/>
        </authorList>
    </citation>
    <scope>NUCLEOTIDE SEQUENCE [LARGE SCALE GENOMIC DNA]</scope>
    <source>
        <strain evidence="4 5">P</strain>
    </source>
</reference>
<comment type="similarity">
    <text evidence="3">Belongs to the CheD family.</text>
</comment>
<protein>
    <recommendedName>
        <fullName evidence="3">Probable chemoreceptor glutamine deamidase CheD</fullName>
        <ecNumber evidence="3">3.5.1.44</ecNumber>
    </recommendedName>
</protein>